<dbReference type="Proteomes" id="UP000664167">
    <property type="component" value="Unassembled WGS sequence"/>
</dbReference>
<dbReference type="AlphaFoldDB" id="A0A939FH43"/>
<sequence>PPESPLWDVPDLFVSPYMCGDTIGWRDDLGAQFLELYELWAAGKQLPNVVDKKRGYVPQHD</sequence>
<feature type="non-terminal residue" evidence="1">
    <location>
        <position position="1"/>
    </location>
</feature>
<organism evidence="1 2">
    <name type="scientific">Streptomyces beijiangensis</name>
    <dbReference type="NCBI Taxonomy" id="163361"/>
    <lineage>
        <taxon>Bacteria</taxon>
        <taxon>Bacillati</taxon>
        <taxon>Actinomycetota</taxon>
        <taxon>Actinomycetes</taxon>
        <taxon>Kitasatosporales</taxon>
        <taxon>Streptomycetaceae</taxon>
        <taxon>Streptomyces</taxon>
    </lineage>
</organism>
<evidence type="ECO:0000313" key="2">
    <source>
        <dbReference type="Proteomes" id="UP000664167"/>
    </source>
</evidence>
<keyword evidence="2" id="KW-1185">Reference proteome</keyword>
<proteinExistence type="predicted"/>
<dbReference type="Gene3D" id="3.40.50.720">
    <property type="entry name" value="NAD(P)-binding Rossmann-like Domain"/>
    <property type="match status" value="2"/>
</dbReference>
<accession>A0A939FH43</accession>
<reference evidence="1" key="1">
    <citation type="submission" date="2021-03" db="EMBL/GenBank/DDBJ databases">
        <title>Streptomyces poriferae sp. nov., a novel marine sponge-derived Actinobacteria species with anti-MRSA activity.</title>
        <authorList>
            <person name="Sandoval-Powers M."/>
            <person name="Kralova S."/>
            <person name="Nguyen G.-S."/>
            <person name="Fawwal D."/>
            <person name="Degnes K."/>
            <person name="Klinkenberg G."/>
            <person name="Sletta H."/>
            <person name="Wentzel A."/>
            <person name="Liles M.R."/>
        </authorList>
    </citation>
    <scope>NUCLEOTIDE SEQUENCE</scope>
    <source>
        <strain evidence="1">DSM 41794</strain>
    </source>
</reference>
<dbReference type="EMBL" id="JAFLRJ010001121">
    <property type="protein sequence ID" value="MBO0518021.1"/>
    <property type="molecule type" value="Genomic_DNA"/>
</dbReference>
<protein>
    <submittedName>
        <fullName evidence="1">D-2-hydroxyacid dehydrogenase</fullName>
    </submittedName>
</protein>
<name>A0A939FH43_9ACTN</name>
<comment type="caution">
    <text evidence="1">The sequence shown here is derived from an EMBL/GenBank/DDBJ whole genome shotgun (WGS) entry which is preliminary data.</text>
</comment>
<gene>
    <name evidence="1" type="ORF">J0695_40820</name>
</gene>
<evidence type="ECO:0000313" key="1">
    <source>
        <dbReference type="EMBL" id="MBO0518021.1"/>
    </source>
</evidence>